<sequence>MMLDKKRSQAIFLFKFKMGQKAAETTLISSNTLGPGTANERTVQRWLKEFCKRDERLEDAECSSWPSEGDNDQQRGSSKLILLQPYEKVPRSSASTVPQSFSIGSK</sequence>
<proteinExistence type="predicted"/>
<organism evidence="1">
    <name type="scientific">Ovis aries</name>
    <name type="common">Sheep</name>
    <dbReference type="NCBI Taxonomy" id="9940"/>
    <lineage>
        <taxon>Eukaryota</taxon>
        <taxon>Metazoa</taxon>
        <taxon>Chordata</taxon>
        <taxon>Craniata</taxon>
        <taxon>Vertebrata</taxon>
        <taxon>Euteleostomi</taxon>
        <taxon>Mammalia</taxon>
        <taxon>Eutheria</taxon>
        <taxon>Laurasiatheria</taxon>
        <taxon>Artiodactyla</taxon>
        <taxon>Ruminantia</taxon>
        <taxon>Pecora</taxon>
        <taxon>Bovidae</taxon>
        <taxon>Caprinae</taxon>
        <taxon>Ovis</taxon>
    </lineage>
</organism>
<evidence type="ECO:0000313" key="1">
    <source>
        <dbReference type="Ensembl" id="ENSOARP00020041994.1"/>
    </source>
</evidence>
<dbReference type="Ensembl" id="ENSOART00020052109.1">
    <property type="protein sequence ID" value="ENSOARP00020041994.1"/>
    <property type="gene ID" value="ENSOARG00020034113.1"/>
</dbReference>
<name>A0AC11DBD1_SHEEP</name>
<accession>A0AC11DBD1</accession>
<reference evidence="1" key="3">
    <citation type="submission" date="2025-09" db="UniProtKB">
        <authorList>
            <consortium name="Ensembl"/>
        </authorList>
    </citation>
    <scope>IDENTIFICATION</scope>
</reference>
<reference evidence="1" key="1">
    <citation type="submission" date="2020-11" db="EMBL/GenBank/DDBJ databases">
        <authorList>
            <person name="Davenport K.M."/>
            <person name="Bickhart D.M."/>
            <person name="Smith T.P.L."/>
            <person name="Murdoch B.M."/>
            <person name="Rosen B.D."/>
        </authorList>
    </citation>
    <scope>NUCLEOTIDE SEQUENCE [LARGE SCALE GENOMIC DNA]</scope>
    <source>
        <strain evidence="1">OAR_USU_Benz2616</strain>
    </source>
</reference>
<protein>
    <submittedName>
        <fullName evidence="1">Uncharacterized protein</fullName>
    </submittedName>
</protein>
<reference evidence="1" key="2">
    <citation type="submission" date="2025-08" db="UniProtKB">
        <authorList>
            <consortium name="Ensembl"/>
        </authorList>
    </citation>
    <scope>IDENTIFICATION</scope>
</reference>